<dbReference type="PANTHER" id="PTHR38733:SF1">
    <property type="entry name" value="TYPE IV METHYL-DIRECTED RESTRICTION ENZYME ECOKMCRBC"/>
    <property type="match status" value="1"/>
</dbReference>
<name>A0ABR6Y4Z5_9FLAO</name>
<dbReference type="InterPro" id="IPR011604">
    <property type="entry name" value="PDDEXK-like_dom_sf"/>
</dbReference>
<proteinExistence type="predicted"/>
<dbReference type="PANTHER" id="PTHR38733">
    <property type="entry name" value="PROTEIN MCRC"/>
    <property type="match status" value="1"/>
</dbReference>
<reference evidence="1 2" key="1">
    <citation type="submission" date="2020-08" db="EMBL/GenBank/DDBJ databases">
        <title>Winogradskyella ouciana sp. nov., isolated from the hadal seawater of the Mariana Trench.</title>
        <authorList>
            <person name="He X."/>
        </authorList>
    </citation>
    <scope>NUCLEOTIDE SEQUENCE [LARGE SCALE GENOMIC DNA]</scope>
    <source>
        <strain evidence="1 2">KCTC 22026</strain>
    </source>
</reference>
<keyword evidence="1" id="KW-0540">Nuclease</keyword>
<dbReference type="Pfam" id="PF10117">
    <property type="entry name" value="McrBC"/>
    <property type="match status" value="1"/>
</dbReference>
<sequence length="423" mass="49845">MRHLIQIFEYQKLCAHDKTYFVNEVIGKKVIEKLWQYNDAHNNIYFTAIRNGVKFRQFVGVIQIRNITIEILPKADRQKSTEGDKQNWHNVLLNMLAKCKKIRVDSVSEASLKKRYHSLLDLYFEQYLQEVNYLLEQGLVKKYHKQSGNLSVLKGRLQFAQNIQHNIIHKERFHTSHQIYDTNHTLNQILYKGLKVLKTITNNNSLIDGINRVLSRFPEMDDKTINKTHFDGLVDNRKTTAYKEAIKIAKMIILNYSPDIKGGQDHMIALLFDMNKLWEEYVYRVLSKHQNKHINVSFQNSDKFWNNKRIKPDIVLTKINDQNEEEVFVIDTKWKVIDPSKPSDDDLKQMYAYNMYWESSRSMLLYPSSNPKMTSFGSFHKGRDGENKCKLGFIKVIKDYKLNLDLGLDILDMLFSDIPAIDR</sequence>
<comment type="caution">
    <text evidence="1">The sequence shown here is derived from an EMBL/GenBank/DDBJ whole genome shotgun (WGS) entry which is preliminary data.</text>
</comment>
<keyword evidence="2" id="KW-1185">Reference proteome</keyword>
<dbReference type="EMBL" id="JACOME010000006">
    <property type="protein sequence ID" value="MBC3847729.1"/>
    <property type="molecule type" value="Genomic_DNA"/>
</dbReference>
<dbReference type="Proteomes" id="UP000607435">
    <property type="component" value="Unassembled WGS sequence"/>
</dbReference>
<protein>
    <submittedName>
        <fullName evidence="1">Restriction endonuclease</fullName>
    </submittedName>
</protein>
<dbReference type="Gene3D" id="3.90.320.10">
    <property type="match status" value="1"/>
</dbReference>
<keyword evidence="1" id="KW-0378">Hydrolase</keyword>
<dbReference type="RefSeq" id="WP_186846835.1">
    <property type="nucleotide sequence ID" value="NZ_JACOME010000006.1"/>
</dbReference>
<evidence type="ECO:0000313" key="1">
    <source>
        <dbReference type="EMBL" id="MBC3847729.1"/>
    </source>
</evidence>
<gene>
    <name evidence="1" type="ORF">H6H04_15130</name>
</gene>
<dbReference type="GO" id="GO:0004519">
    <property type="term" value="F:endonuclease activity"/>
    <property type="evidence" value="ECO:0007669"/>
    <property type="project" value="UniProtKB-KW"/>
</dbReference>
<dbReference type="InterPro" id="IPR019292">
    <property type="entry name" value="McrC"/>
</dbReference>
<organism evidence="1 2">
    <name type="scientific">Winogradskyella echinorum</name>
    <dbReference type="NCBI Taxonomy" id="538189"/>
    <lineage>
        <taxon>Bacteria</taxon>
        <taxon>Pseudomonadati</taxon>
        <taxon>Bacteroidota</taxon>
        <taxon>Flavobacteriia</taxon>
        <taxon>Flavobacteriales</taxon>
        <taxon>Flavobacteriaceae</taxon>
        <taxon>Winogradskyella</taxon>
    </lineage>
</organism>
<accession>A0ABR6Y4Z5</accession>
<keyword evidence="1" id="KW-0255">Endonuclease</keyword>
<evidence type="ECO:0000313" key="2">
    <source>
        <dbReference type="Proteomes" id="UP000607435"/>
    </source>
</evidence>